<evidence type="ECO:0000313" key="2">
    <source>
        <dbReference type="EMBL" id="EYC44728.1"/>
    </source>
</evidence>
<protein>
    <recommendedName>
        <fullName evidence="4">Cathepsin propeptide inhibitor domain-containing protein</fullName>
    </recommendedName>
</protein>
<dbReference type="EMBL" id="JARK01000052">
    <property type="protein sequence ID" value="EYC44728.1"/>
    <property type="molecule type" value="Genomic_DNA"/>
</dbReference>
<name>A0A016X0E4_9BILA</name>
<comment type="caution">
    <text evidence="2">The sequence shown here is derived from an EMBL/GenBank/DDBJ whole genome shotgun (WGS) entry which is preliminary data.</text>
</comment>
<gene>
    <name evidence="2" type="primary">Acey_s0452.g1700</name>
    <name evidence="2" type="ORF">Y032_0452g1700</name>
</gene>
<keyword evidence="3" id="KW-1185">Reference proteome</keyword>
<evidence type="ECO:0008006" key="4">
    <source>
        <dbReference type="Google" id="ProtNLM"/>
    </source>
</evidence>
<dbReference type="AlphaFoldDB" id="A0A016X0E4"/>
<dbReference type="OrthoDB" id="5899331at2759"/>
<evidence type="ECO:0000256" key="1">
    <source>
        <dbReference type="SAM" id="SignalP"/>
    </source>
</evidence>
<evidence type="ECO:0000313" key="3">
    <source>
        <dbReference type="Proteomes" id="UP000024635"/>
    </source>
</evidence>
<proteinExistence type="predicted"/>
<dbReference type="Pfam" id="PF17619">
    <property type="entry name" value="SCVP"/>
    <property type="match status" value="1"/>
</dbReference>
<reference evidence="3" key="1">
    <citation type="journal article" date="2015" name="Nat. Genet.">
        <title>The genome and transcriptome of the zoonotic hookworm Ancylostoma ceylanicum identify infection-specific gene families.</title>
        <authorList>
            <person name="Schwarz E.M."/>
            <person name="Hu Y."/>
            <person name="Antoshechkin I."/>
            <person name="Miller M.M."/>
            <person name="Sternberg P.W."/>
            <person name="Aroian R.V."/>
        </authorList>
    </citation>
    <scope>NUCLEOTIDE SEQUENCE</scope>
    <source>
        <strain evidence="3">HY135</strain>
    </source>
</reference>
<dbReference type="InterPro" id="IPR035126">
    <property type="entry name" value="SCVP"/>
</dbReference>
<sequence length="214" mass="24822">MQMRRSSTVARCFAIFFSSSYARGTPSGVQEGSPPPALPGWYDGSKSTCGQKGGKNLRASQGYKDDLYTGVATTTREYLYEVQEPVYAKPHWSTANTMEVILEADREYNKEDLENMYDEFDDLFDAFAKRNGTHYTKRDLQRDETFYQYGRTMTKYGVHGADCQQFQKFLLELRPQKYHLRYAHVRCGRMTFSVCLAFSCPNDPFKNVTMREKW</sequence>
<organism evidence="2 3">
    <name type="scientific">Ancylostoma ceylanicum</name>
    <dbReference type="NCBI Taxonomy" id="53326"/>
    <lineage>
        <taxon>Eukaryota</taxon>
        <taxon>Metazoa</taxon>
        <taxon>Ecdysozoa</taxon>
        <taxon>Nematoda</taxon>
        <taxon>Chromadorea</taxon>
        <taxon>Rhabditida</taxon>
        <taxon>Rhabditina</taxon>
        <taxon>Rhabditomorpha</taxon>
        <taxon>Strongyloidea</taxon>
        <taxon>Ancylostomatidae</taxon>
        <taxon>Ancylostomatinae</taxon>
        <taxon>Ancylostoma</taxon>
    </lineage>
</organism>
<keyword evidence="1" id="KW-0732">Signal</keyword>
<dbReference type="Proteomes" id="UP000024635">
    <property type="component" value="Unassembled WGS sequence"/>
</dbReference>
<accession>A0A016X0E4</accession>
<feature type="chain" id="PRO_5001492220" description="Cathepsin propeptide inhibitor domain-containing protein" evidence="1">
    <location>
        <begin position="25"/>
        <end position="214"/>
    </location>
</feature>
<feature type="signal peptide" evidence="1">
    <location>
        <begin position="1"/>
        <end position="24"/>
    </location>
</feature>